<dbReference type="Gene3D" id="2.60.120.1440">
    <property type="match status" value="1"/>
</dbReference>
<dbReference type="Proteomes" id="UP000192610">
    <property type="component" value="Unassembled WGS sequence"/>
</dbReference>
<evidence type="ECO:0000259" key="3">
    <source>
        <dbReference type="Pfam" id="PF16344"/>
    </source>
</evidence>
<dbReference type="STRING" id="354355.SAMN05660816_02749"/>
<dbReference type="InterPro" id="IPR006860">
    <property type="entry name" value="FecR"/>
</dbReference>
<dbReference type="AlphaFoldDB" id="A0A1V9DXR9"/>
<comment type="caution">
    <text evidence="4">The sequence shown here is derived from an EMBL/GenBank/DDBJ whole genome shotgun (WGS) entry which is preliminary data.</text>
</comment>
<dbReference type="GO" id="GO:0016989">
    <property type="term" value="F:sigma factor antagonist activity"/>
    <property type="evidence" value="ECO:0007669"/>
    <property type="project" value="TreeGrafter"/>
</dbReference>
<dbReference type="PANTHER" id="PTHR30273:SF2">
    <property type="entry name" value="PROTEIN FECR"/>
    <property type="match status" value="1"/>
</dbReference>
<sequence length="423" mass="46927">MEIQRIQALLEKYKNDQLNEKELEELSNGLSQLNEQEKEDLTTTYAPLWEKAKAGELPASHKEPDWQQLLHAVVNTETTKPPARVIPLYKQTWLRYAAVFVLAAAGAYVWLQQKSVTPAAQSTPISYTPPASIHPGGNKATLTLSNGTSITLDSATDGSLAMQGTTQVMKQQNGAIIYKGNAASNSETIYNTITIPKGGQYQLTLSDGTKVWLNSLTSLHYPVSFNGKTRTVTLEGEAYFEVAKDKTKPFQVLYKNMQVEVLGTHFNIMAYDDEATKTTLLEGSVKVGRQPSYAKASAGEAEGREQSIVLKPGEQAIVAASPLTTHHSPLTTHYSPLTIEQLPDAEQTIAWKNGYFHFDKADMPTVLREVARWFDLDIVYKGTVSQDLFSGKMQRNLPLQTILNYFKDSNLNFEIQGHTLIVL</sequence>
<proteinExistence type="predicted"/>
<dbReference type="InterPro" id="IPR012373">
    <property type="entry name" value="Ferrdict_sens_TM"/>
</dbReference>
<evidence type="ECO:0000259" key="2">
    <source>
        <dbReference type="Pfam" id="PF04773"/>
    </source>
</evidence>
<dbReference type="Pfam" id="PF04773">
    <property type="entry name" value="FecR"/>
    <property type="match status" value="1"/>
</dbReference>
<dbReference type="InterPro" id="IPR032508">
    <property type="entry name" value="FecR_C"/>
</dbReference>
<name>A0A1V9DXR9_9BACT</name>
<dbReference type="OrthoDB" id="9798846at2"/>
<protein>
    <recommendedName>
        <fullName evidence="6">Iron dicitrate transport regulator FecR</fullName>
    </recommendedName>
</protein>
<evidence type="ECO:0000256" key="1">
    <source>
        <dbReference type="SAM" id="Coils"/>
    </source>
</evidence>
<evidence type="ECO:0000313" key="4">
    <source>
        <dbReference type="EMBL" id="OQP38666.1"/>
    </source>
</evidence>
<reference evidence="5" key="1">
    <citation type="submission" date="2016-04" db="EMBL/GenBank/DDBJ databases">
        <authorList>
            <person name="Chen L."/>
            <person name="Zhuang W."/>
            <person name="Wang G."/>
        </authorList>
    </citation>
    <scope>NUCLEOTIDE SEQUENCE [LARGE SCALE GENOMIC DNA]</scope>
    <source>
        <strain evidence="5">17621</strain>
    </source>
</reference>
<evidence type="ECO:0000313" key="5">
    <source>
        <dbReference type="Proteomes" id="UP000192610"/>
    </source>
</evidence>
<dbReference type="Pfam" id="PF16344">
    <property type="entry name" value="FecR_C"/>
    <property type="match status" value="1"/>
</dbReference>
<accession>A0A1V9DXR9</accession>
<gene>
    <name evidence="4" type="ORF">A4H97_18270</name>
</gene>
<dbReference type="Gene3D" id="3.55.50.30">
    <property type="match status" value="1"/>
</dbReference>
<dbReference type="EMBL" id="LVXG01000082">
    <property type="protein sequence ID" value="OQP38666.1"/>
    <property type="molecule type" value="Genomic_DNA"/>
</dbReference>
<keyword evidence="5" id="KW-1185">Reference proteome</keyword>
<dbReference type="RefSeq" id="WP_081204670.1">
    <property type="nucleotide sequence ID" value="NZ_FOCZ01000004.1"/>
</dbReference>
<feature type="coiled-coil region" evidence="1">
    <location>
        <begin position="6"/>
        <end position="39"/>
    </location>
</feature>
<feature type="domain" description="Protein FecR C-terminal" evidence="3">
    <location>
        <begin position="355"/>
        <end position="422"/>
    </location>
</feature>
<evidence type="ECO:0008006" key="6">
    <source>
        <dbReference type="Google" id="ProtNLM"/>
    </source>
</evidence>
<dbReference type="PANTHER" id="PTHR30273">
    <property type="entry name" value="PERIPLASMIC SIGNAL SENSOR AND SIGMA FACTOR ACTIVATOR FECR-RELATED"/>
    <property type="match status" value="1"/>
</dbReference>
<feature type="domain" description="FecR protein" evidence="2">
    <location>
        <begin position="192"/>
        <end position="286"/>
    </location>
</feature>
<organism evidence="4 5">
    <name type="scientific">Niastella yeongjuensis</name>
    <dbReference type="NCBI Taxonomy" id="354355"/>
    <lineage>
        <taxon>Bacteria</taxon>
        <taxon>Pseudomonadati</taxon>
        <taxon>Bacteroidota</taxon>
        <taxon>Chitinophagia</taxon>
        <taxon>Chitinophagales</taxon>
        <taxon>Chitinophagaceae</taxon>
        <taxon>Niastella</taxon>
    </lineage>
</organism>
<keyword evidence="1" id="KW-0175">Coiled coil</keyword>